<evidence type="ECO:0000313" key="2">
    <source>
        <dbReference type="EMBL" id="SEO37447.1"/>
    </source>
</evidence>
<dbReference type="AlphaFoldDB" id="A0A1H8P6K2"/>
<gene>
    <name evidence="2" type="ORF">SAMN05216404_11930</name>
</gene>
<feature type="transmembrane region" description="Helical" evidence="1">
    <location>
        <begin position="6"/>
        <end position="27"/>
    </location>
</feature>
<keyword evidence="1" id="KW-0812">Transmembrane</keyword>
<accession>A0A1H8P6K2</accession>
<dbReference type="Proteomes" id="UP000183898">
    <property type="component" value="Unassembled WGS sequence"/>
</dbReference>
<keyword evidence="1" id="KW-0472">Membrane</keyword>
<keyword evidence="1" id="KW-1133">Transmembrane helix</keyword>
<evidence type="ECO:0000313" key="3">
    <source>
        <dbReference type="Proteomes" id="UP000183898"/>
    </source>
</evidence>
<reference evidence="2 3" key="1">
    <citation type="submission" date="2016-10" db="EMBL/GenBank/DDBJ databases">
        <authorList>
            <person name="de Groot N.N."/>
        </authorList>
    </citation>
    <scope>NUCLEOTIDE SEQUENCE [LARGE SCALE GENOMIC DNA]</scope>
    <source>
        <strain evidence="2 3">Nl18</strain>
    </source>
</reference>
<protein>
    <submittedName>
        <fullName evidence="2">Uncharacterized protein</fullName>
    </submittedName>
</protein>
<organism evidence="2 3">
    <name type="scientific">Nitrosospira multiformis</name>
    <dbReference type="NCBI Taxonomy" id="1231"/>
    <lineage>
        <taxon>Bacteria</taxon>
        <taxon>Pseudomonadati</taxon>
        <taxon>Pseudomonadota</taxon>
        <taxon>Betaproteobacteria</taxon>
        <taxon>Nitrosomonadales</taxon>
        <taxon>Nitrosomonadaceae</taxon>
        <taxon>Nitrosospira</taxon>
    </lineage>
</organism>
<feature type="transmembrane region" description="Helical" evidence="1">
    <location>
        <begin position="39"/>
        <end position="56"/>
    </location>
</feature>
<proteinExistence type="predicted"/>
<evidence type="ECO:0000256" key="1">
    <source>
        <dbReference type="SAM" id="Phobius"/>
    </source>
</evidence>
<dbReference type="EMBL" id="FOCT01000019">
    <property type="protein sequence ID" value="SEO37447.1"/>
    <property type="molecule type" value="Genomic_DNA"/>
</dbReference>
<sequence length="61" mass="7130">MAGRPIILIIIGIGNAFCFWLWDVVFFKINSWVLRFYPLNYFGYYLITVSAAINISPQRLI</sequence>
<name>A0A1H8P6K2_9PROT</name>